<accession>A0A0A8YKM8</accession>
<reference evidence="1" key="2">
    <citation type="journal article" date="2015" name="Data Brief">
        <title>Shoot transcriptome of the giant reed, Arundo donax.</title>
        <authorList>
            <person name="Barrero R.A."/>
            <person name="Guerrero F.D."/>
            <person name="Moolhuijzen P."/>
            <person name="Goolsby J.A."/>
            <person name="Tidwell J."/>
            <person name="Bellgard S.E."/>
            <person name="Bellgard M.I."/>
        </authorList>
    </citation>
    <scope>NUCLEOTIDE SEQUENCE</scope>
    <source>
        <tissue evidence="1">Shoot tissue taken approximately 20 cm above the soil surface</tissue>
    </source>
</reference>
<protein>
    <submittedName>
        <fullName evidence="1">Uncharacterized protein</fullName>
    </submittedName>
</protein>
<dbReference type="AlphaFoldDB" id="A0A0A8YKM8"/>
<name>A0A0A8YKM8_ARUDO</name>
<sequence>MNSKVKINASKQFFYLMSTNLTFQLFDKNEHLFFLVQEMT</sequence>
<proteinExistence type="predicted"/>
<dbReference type="EMBL" id="GBRH01271099">
    <property type="protein sequence ID" value="JAD26796.1"/>
    <property type="molecule type" value="Transcribed_RNA"/>
</dbReference>
<organism evidence="1">
    <name type="scientific">Arundo donax</name>
    <name type="common">Giant reed</name>
    <name type="synonym">Donax arundinaceus</name>
    <dbReference type="NCBI Taxonomy" id="35708"/>
    <lineage>
        <taxon>Eukaryota</taxon>
        <taxon>Viridiplantae</taxon>
        <taxon>Streptophyta</taxon>
        <taxon>Embryophyta</taxon>
        <taxon>Tracheophyta</taxon>
        <taxon>Spermatophyta</taxon>
        <taxon>Magnoliopsida</taxon>
        <taxon>Liliopsida</taxon>
        <taxon>Poales</taxon>
        <taxon>Poaceae</taxon>
        <taxon>PACMAD clade</taxon>
        <taxon>Arundinoideae</taxon>
        <taxon>Arundineae</taxon>
        <taxon>Arundo</taxon>
    </lineage>
</organism>
<reference evidence="1" key="1">
    <citation type="submission" date="2014-09" db="EMBL/GenBank/DDBJ databases">
        <authorList>
            <person name="Magalhaes I.L.F."/>
            <person name="Oliveira U."/>
            <person name="Santos F.R."/>
            <person name="Vidigal T.H.D.A."/>
            <person name="Brescovit A.D."/>
            <person name="Santos A.J."/>
        </authorList>
    </citation>
    <scope>NUCLEOTIDE SEQUENCE</scope>
    <source>
        <tissue evidence="1">Shoot tissue taken approximately 20 cm above the soil surface</tissue>
    </source>
</reference>
<evidence type="ECO:0000313" key="1">
    <source>
        <dbReference type="EMBL" id="JAD26796.1"/>
    </source>
</evidence>